<dbReference type="InterPro" id="IPR016964">
    <property type="entry name" value="Sigma2_recept"/>
</dbReference>
<keyword evidence="5 7" id="KW-1133">Transmembrane helix</keyword>
<evidence type="ECO:0000256" key="6">
    <source>
        <dbReference type="ARBA" id="ARBA00023136"/>
    </source>
</evidence>
<evidence type="ECO:0000256" key="3">
    <source>
        <dbReference type="ARBA" id="ARBA00022692"/>
    </source>
</evidence>
<keyword evidence="6 7" id="KW-0472">Membrane</keyword>
<evidence type="ECO:0000313" key="9">
    <source>
        <dbReference type="EMBL" id="KAK8537397.1"/>
    </source>
</evidence>
<feature type="transmembrane region" description="Helical" evidence="7">
    <location>
        <begin position="97"/>
        <end position="116"/>
    </location>
</feature>
<sequence>MGTPCKVVDGLLLVAFMASFVTAPLICSQAVLPETSFPESVVRLKQSYVDESQDYLMVEKPHFFVALVWLELTFQWPLALLNIYGILASKPWFNTTCLIYGVSCITSTSAVLGELIGSQKASEKLVQMHAVFMGVGALAMVRGLVPQSCKVPTIGKRPAPGLARKKRA</sequence>
<dbReference type="PROSITE" id="PS51751">
    <property type="entry name" value="EXPERA"/>
    <property type="match status" value="1"/>
</dbReference>
<feature type="domain" description="EXPERA" evidence="8">
    <location>
        <begin position="8"/>
        <end position="140"/>
    </location>
</feature>
<keyword evidence="10" id="KW-1185">Reference proteome</keyword>
<keyword evidence="3 7" id="KW-0812">Transmembrane</keyword>
<evidence type="ECO:0000313" key="10">
    <source>
        <dbReference type="Proteomes" id="UP001472677"/>
    </source>
</evidence>
<feature type="transmembrane region" description="Helical" evidence="7">
    <location>
        <begin position="128"/>
        <end position="145"/>
    </location>
</feature>
<organism evidence="9 10">
    <name type="scientific">Hibiscus sabdariffa</name>
    <name type="common">roselle</name>
    <dbReference type="NCBI Taxonomy" id="183260"/>
    <lineage>
        <taxon>Eukaryota</taxon>
        <taxon>Viridiplantae</taxon>
        <taxon>Streptophyta</taxon>
        <taxon>Embryophyta</taxon>
        <taxon>Tracheophyta</taxon>
        <taxon>Spermatophyta</taxon>
        <taxon>Magnoliopsida</taxon>
        <taxon>eudicotyledons</taxon>
        <taxon>Gunneridae</taxon>
        <taxon>Pentapetalae</taxon>
        <taxon>rosids</taxon>
        <taxon>malvids</taxon>
        <taxon>Malvales</taxon>
        <taxon>Malvaceae</taxon>
        <taxon>Malvoideae</taxon>
        <taxon>Hibiscus</taxon>
    </lineage>
</organism>
<proteinExistence type="inferred from homology"/>
<evidence type="ECO:0000259" key="8">
    <source>
        <dbReference type="PROSITE" id="PS51751"/>
    </source>
</evidence>
<keyword evidence="4" id="KW-0256">Endoplasmic reticulum</keyword>
<evidence type="ECO:0000256" key="1">
    <source>
        <dbReference type="ARBA" id="ARBA00004477"/>
    </source>
</evidence>
<evidence type="ECO:0000256" key="5">
    <source>
        <dbReference type="ARBA" id="ARBA00022989"/>
    </source>
</evidence>
<protein>
    <recommendedName>
        <fullName evidence="8">EXPERA domain-containing protein</fullName>
    </recommendedName>
</protein>
<dbReference type="PIRSF" id="PIRSF031032">
    <property type="entry name" value="TMP_97_prd"/>
    <property type="match status" value="1"/>
</dbReference>
<comment type="subcellular location">
    <subcellularLocation>
        <location evidence="1">Endoplasmic reticulum membrane</location>
        <topology evidence="1">Multi-pass membrane protein</topology>
    </subcellularLocation>
</comment>
<gene>
    <name evidence="9" type="ORF">V6N12_043562</name>
</gene>
<dbReference type="PANTHER" id="PTHR31204">
    <property type="entry name" value="SIGMA INTRACELLULAR RECEPTOR 2"/>
    <property type="match status" value="1"/>
</dbReference>
<dbReference type="EMBL" id="JBBPBM010000028">
    <property type="protein sequence ID" value="KAK8537397.1"/>
    <property type="molecule type" value="Genomic_DNA"/>
</dbReference>
<accession>A0ABR2DFR2</accession>
<reference evidence="9 10" key="1">
    <citation type="journal article" date="2024" name="G3 (Bethesda)">
        <title>Genome assembly of Hibiscus sabdariffa L. provides insights into metabolisms of medicinal natural products.</title>
        <authorList>
            <person name="Kim T."/>
        </authorList>
    </citation>
    <scope>NUCLEOTIDE SEQUENCE [LARGE SCALE GENOMIC DNA]</scope>
    <source>
        <strain evidence="9">TK-2024</strain>
        <tissue evidence="9">Old leaves</tissue>
    </source>
</reference>
<evidence type="ECO:0000256" key="7">
    <source>
        <dbReference type="PIRNR" id="PIRNR031032"/>
    </source>
</evidence>
<dbReference type="InterPro" id="IPR051987">
    <property type="entry name" value="Sigma-2_receptor-like"/>
</dbReference>
<evidence type="ECO:0000256" key="4">
    <source>
        <dbReference type="ARBA" id="ARBA00022824"/>
    </source>
</evidence>
<dbReference type="PANTHER" id="PTHR31204:SF1">
    <property type="entry name" value="SIGMA INTRACELLULAR RECEPTOR 2"/>
    <property type="match status" value="1"/>
</dbReference>
<name>A0ABR2DFR2_9ROSI</name>
<dbReference type="Pfam" id="PF05241">
    <property type="entry name" value="EBP"/>
    <property type="match status" value="1"/>
</dbReference>
<feature type="transmembrane region" description="Helical" evidence="7">
    <location>
        <begin position="63"/>
        <end position="85"/>
    </location>
</feature>
<feature type="transmembrane region" description="Helical" evidence="7">
    <location>
        <begin position="12"/>
        <end position="32"/>
    </location>
</feature>
<comment type="caution">
    <text evidence="9">The sequence shown here is derived from an EMBL/GenBank/DDBJ whole genome shotgun (WGS) entry which is preliminary data.</text>
</comment>
<comment type="similarity">
    <text evidence="2">Belongs to the TMEM97/sigma-2 receptor family.</text>
</comment>
<dbReference type="InterPro" id="IPR033118">
    <property type="entry name" value="EXPERA"/>
</dbReference>
<evidence type="ECO:0000256" key="2">
    <source>
        <dbReference type="ARBA" id="ARBA00009096"/>
    </source>
</evidence>
<dbReference type="Proteomes" id="UP001472677">
    <property type="component" value="Unassembled WGS sequence"/>
</dbReference>